<gene>
    <name evidence="1" type="ORF">SAMN05661093_01130</name>
</gene>
<name>A0A1W2AUM2_KIBAR</name>
<evidence type="ECO:0000313" key="2">
    <source>
        <dbReference type="Proteomes" id="UP000192674"/>
    </source>
</evidence>
<dbReference type="Proteomes" id="UP000192674">
    <property type="component" value="Unassembled WGS sequence"/>
</dbReference>
<dbReference type="AlphaFoldDB" id="A0A1W2AUM2"/>
<sequence>MGLFSIPQSDLVEPYLTVLDELSTLAGVSLADPVMPLVNTVKSALNLLVGAQNGTELQVGVLTTLSPLLPGDYCAIRAPRDFAFRRIATTCDDLLIQDGIRLAEMVNKGIDAAFGESVLTSAPGRIYEMPDLDRIPLYDV</sequence>
<reference evidence="1 2" key="1">
    <citation type="submission" date="2017-04" db="EMBL/GenBank/DDBJ databases">
        <authorList>
            <person name="Afonso C.L."/>
            <person name="Miller P.J."/>
            <person name="Scott M.A."/>
            <person name="Spackman E."/>
            <person name="Goraichik I."/>
            <person name="Dimitrov K.M."/>
            <person name="Suarez D.L."/>
            <person name="Swayne D.E."/>
        </authorList>
    </citation>
    <scope>NUCLEOTIDE SEQUENCE [LARGE SCALE GENOMIC DNA]</scope>
    <source>
        <strain evidence="1 2">DSM 43828</strain>
    </source>
</reference>
<accession>A0A1W2AUM2</accession>
<keyword evidence="2" id="KW-1185">Reference proteome</keyword>
<proteinExistence type="predicted"/>
<evidence type="ECO:0000313" key="1">
    <source>
        <dbReference type="EMBL" id="SMC64419.1"/>
    </source>
</evidence>
<protein>
    <submittedName>
        <fullName evidence="1">Uncharacterized protein</fullName>
    </submittedName>
</protein>
<organism evidence="1 2">
    <name type="scientific">Kibdelosporangium aridum</name>
    <dbReference type="NCBI Taxonomy" id="2030"/>
    <lineage>
        <taxon>Bacteria</taxon>
        <taxon>Bacillati</taxon>
        <taxon>Actinomycetota</taxon>
        <taxon>Actinomycetes</taxon>
        <taxon>Pseudonocardiales</taxon>
        <taxon>Pseudonocardiaceae</taxon>
        <taxon>Kibdelosporangium</taxon>
    </lineage>
</organism>
<dbReference type="EMBL" id="FWXV01000001">
    <property type="protein sequence ID" value="SMC64419.1"/>
    <property type="molecule type" value="Genomic_DNA"/>
</dbReference>
<dbReference type="RefSeq" id="WP_084424934.1">
    <property type="nucleotide sequence ID" value="NZ_FWXV01000001.1"/>
</dbReference>